<dbReference type="SMART" id="SM00717">
    <property type="entry name" value="SANT"/>
    <property type="match status" value="1"/>
</dbReference>
<sequence length="186" mass="22140">MLTSNMQKQENHKKYQKWTDDEKRLVVKLYNKHGKSFDLYKQHFPRRDVQQIKSFCYNQLYKIKELNRKHIQIAACPRSTSAPQVVLTQKLLTEIPNYIPELPDQTEVFPRLQTAEPVFTPERTPTAVHEHQDQTQEYQKLQNVDLPPLQSVENTDETQLNAVVNMEYSDSYQFFTTAFYDDDFMF</sequence>
<protein>
    <submittedName>
        <fullName evidence="2">SANT/Myb_domain</fullName>
    </submittedName>
</protein>
<gene>
    <name evidence="2" type="ORF">HINF_LOCUS55629</name>
</gene>
<dbReference type="InterPro" id="IPR001005">
    <property type="entry name" value="SANT/Myb"/>
</dbReference>
<dbReference type="SUPFAM" id="SSF46689">
    <property type="entry name" value="Homeodomain-like"/>
    <property type="match status" value="1"/>
</dbReference>
<feature type="domain" description="Myb-like" evidence="1">
    <location>
        <begin position="14"/>
        <end position="62"/>
    </location>
</feature>
<dbReference type="InterPro" id="IPR009057">
    <property type="entry name" value="Homeodomain-like_sf"/>
</dbReference>
<dbReference type="CDD" id="cd00167">
    <property type="entry name" value="SANT"/>
    <property type="match status" value="1"/>
</dbReference>
<name>A0ABP1KY86_9EUKA</name>
<reference evidence="2 3" key="1">
    <citation type="submission" date="2024-07" db="EMBL/GenBank/DDBJ databases">
        <authorList>
            <person name="Akdeniz Z."/>
        </authorList>
    </citation>
    <scope>NUCLEOTIDE SEQUENCE [LARGE SCALE GENOMIC DNA]</scope>
</reference>
<dbReference type="Pfam" id="PF00249">
    <property type="entry name" value="Myb_DNA-binding"/>
    <property type="match status" value="1"/>
</dbReference>
<organism evidence="2 3">
    <name type="scientific">Hexamita inflata</name>
    <dbReference type="NCBI Taxonomy" id="28002"/>
    <lineage>
        <taxon>Eukaryota</taxon>
        <taxon>Metamonada</taxon>
        <taxon>Diplomonadida</taxon>
        <taxon>Hexamitidae</taxon>
        <taxon>Hexamitinae</taxon>
        <taxon>Hexamita</taxon>
    </lineage>
</organism>
<evidence type="ECO:0000259" key="1">
    <source>
        <dbReference type="SMART" id="SM00717"/>
    </source>
</evidence>
<evidence type="ECO:0000313" key="2">
    <source>
        <dbReference type="EMBL" id="CAL6072447.1"/>
    </source>
</evidence>
<accession>A0ABP1KY86</accession>
<dbReference type="Proteomes" id="UP001642409">
    <property type="component" value="Unassembled WGS sequence"/>
</dbReference>
<keyword evidence="3" id="KW-1185">Reference proteome</keyword>
<proteinExistence type="predicted"/>
<dbReference type="Gene3D" id="1.10.10.60">
    <property type="entry name" value="Homeodomain-like"/>
    <property type="match status" value="1"/>
</dbReference>
<evidence type="ECO:0000313" key="3">
    <source>
        <dbReference type="Proteomes" id="UP001642409"/>
    </source>
</evidence>
<dbReference type="EMBL" id="CAXDID020000295">
    <property type="protein sequence ID" value="CAL6072447.1"/>
    <property type="molecule type" value="Genomic_DNA"/>
</dbReference>
<comment type="caution">
    <text evidence="2">The sequence shown here is derived from an EMBL/GenBank/DDBJ whole genome shotgun (WGS) entry which is preliminary data.</text>
</comment>